<comment type="caution">
    <text evidence="1">The sequence shown here is derived from an EMBL/GenBank/DDBJ whole genome shotgun (WGS) entry which is preliminary data.</text>
</comment>
<sequence length="103" mass="11700">MSSILMHHSIVYPDVESQDADDATLQPMLLVIRFSSKLPRHLIEQTIPIEISVSITKEFGCFAMPIVQTMSLDRWRSLPGSPVNDVRVFVLLSVYNLHSVKDF</sequence>
<evidence type="ECO:0000313" key="1">
    <source>
        <dbReference type="EMBL" id="KAG1786488.1"/>
    </source>
</evidence>
<keyword evidence="2" id="KW-1185">Reference proteome</keyword>
<dbReference type="Proteomes" id="UP000719766">
    <property type="component" value="Unassembled WGS sequence"/>
</dbReference>
<protein>
    <submittedName>
        <fullName evidence="1">Uncharacterized protein</fullName>
    </submittedName>
</protein>
<dbReference type="RefSeq" id="XP_041153929.1">
    <property type="nucleotide sequence ID" value="XM_041307636.1"/>
</dbReference>
<accession>A0A9P7AE57</accession>
<dbReference type="OrthoDB" id="3169660at2759"/>
<reference evidence="1" key="1">
    <citation type="journal article" date="2020" name="New Phytol.">
        <title>Comparative genomics reveals dynamic genome evolution in host specialist ectomycorrhizal fungi.</title>
        <authorList>
            <person name="Lofgren L.A."/>
            <person name="Nguyen N.H."/>
            <person name="Vilgalys R."/>
            <person name="Ruytinx J."/>
            <person name="Liao H.L."/>
            <person name="Branco S."/>
            <person name="Kuo A."/>
            <person name="LaButti K."/>
            <person name="Lipzen A."/>
            <person name="Andreopoulos W."/>
            <person name="Pangilinan J."/>
            <person name="Riley R."/>
            <person name="Hundley H."/>
            <person name="Na H."/>
            <person name="Barry K."/>
            <person name="Grigoriev I.V."/>
            <person name="Stajich J.E."/>
            <person name="Kennedy P.G."/>
        </authorList>
    </citation>
    <scope>NUCLEOTIDE SEQUENCE</scope>
    <source>
        <strain evidence="1">S12</strain>
    </source>
</reference>
<dbReference type="GeneID" id="64601400"/>
<proteinExistence type="predicted"/>
<dbReference type="AlphaFoldDB" id="A0A9P7AE57"/>
<evidence type="ECO:0000313" key="2">
    <source>
        <dbReference type="Proteomes" id="UP000719766"/>
    </source>
</evidence>
<gene>
    <name evidence="1" type="ORF">HD556DRAFT_1449725</name>
</gene>
<name>A0A9P7AE57_9AGAM</name>
<organism evidence="1 2">
    <name type="scientific">Suillus plorans</name>
    <dbReference type="NCBI Taxonomy" id="116603"/>
    <lineage>
        <taxon>Eukaryota</taxon>
        <taxon>Fungi</taxon>
        <taxon>Dikarya</taxon>
        <taxon>Basidiomycota</taxon>
        <taxon>Agaricomycotina</taxon>
        <taxon>Agaricomycetes</taxon>
        <taxon>Agaricomycetidae</taxon>
        <taxon>Boletales</taxon>
        <taxon>Suillineae</taxon>
        <taxon>Suillaceae</taxon>
        <taxon>Suillus</taxon>
    </lineage>
</organism>
<dbReference type="EMBL" id="JABBWE010000092">
    <property type="protein sequence ID" value="KAG1786488.1"/>
    <property type="molecule type" value="Genomic_DNA"/>
</dbReference>